<evidence type="ECO:0000313" key="3">
    <source>
        <dbReference type="Proteomes" id="UP000282837"/>
    </source>
</evidence>
<dbReference type="RefSeq" id="WP_127712030.1">
    <property type="nucleotide sequence ID" value="NZ_SACO01000026.1"/>
</dbReference>
<evidence type="ECO:0000313" key="2">
    <source>
        <dbReference type="EMBL" id="RVU02187.1"/>
    </source>
</evidence>
<keyword evidence="3" id="KW-1185">Reference proteome</keyword>
<proteinExistence type="predicted"/>
<protein>
    <recommendedName>
        <fullName evidence="1">Abortive infection protein-like C-terminal domain-containing protein</fullName>
    </recommendedName>
</protein>
<dbReference type="OrthoDB" id="7021751at2"/>
<comment type="caution">
    <text evidence="2">The sequence shown here is derived from an EMBL/GenBank/DDBJ whole genome shotgun (WGS) entry which is preliminary data.</text>
</comment>
<accession>A0A3S2UMR4</accession>
<gene>
    <name evidence="2" type="ORF">EOE18_17785</name>
</gene>
<name>A0A3S2UMR4_9SPHN</name>
<dbReference type="Proteomes" id="UP000282837">
    <property type="component" value="Unassembled WGS sequence"/>
</dbReference>
<feature type="domain" description="Abortive infection protein-like C-terminal" evidence="1">
    <location>
        <begin position="198"/>
        <end position="269"/>
    </location>
</feature>
<evidence type="ECO:0000259" key="1">
    <source>
        <dbReference type="Pfam" id="PF14355"/>
    </source>
</evidence>
<dbReference type="EMBL" id="SACO01000026">
    <property type="protein sequence ID" value="RVU02187.1"/>
    <property type="molecule type" value="Genomic_DNA"/>
</dbReference>
<organism evidence="2 3">
    <name type="scientific">Novosphingobium umbonatum</name>
    <dbReference type="NCBI Taxonomy" id="1908524"/>
    <lineage>
        <taxon>Bacteria</taxon>
        <taxon>Pseudomonadati</taxon>
        <taxon>Pseudomonadota</taxon>
        <taxon>Alphaproteobacteria</taxon>
        <taxon>Sphingomonadales</taxon>
        <taxon>Sphingomonadaceae</taxon>
        <taxon>Novosphingobium</taxon>
    </lineage>
</organism>
<reference evidence="2 3" key="1">
    <citation type="submission" date="2019-01" db="EMBL/GenBank/DDBJ databases">
        <authorList>
            <person name="Chen W.-M."/>
        </authorList>
    </citation>
    <scope>NUCLEOTIDE SEQUENCE [LARGE SCALE GENOMIC DNA]</scope>
    <source>
        <strain evidence="2 3">FSY-9</strain>
    </source>
</reference>
<dbReference type="AlphaFoldDB" id="A0A3S2UMR4"/>
<sequence length="289" mass="32171">MKLSTKTLEHLNDIITGDGQASPYRKGHQLVNFFNDFGEGDLYGQGFPARPAYVREKLDKFNGTDTMKGIVSAAFDFIGNEGFNAEDAAYQFNQFLARDGFRLVLADDYGWMEGDKEVRINPRFEVCPLRQLVLASSSLAAISHEAIQEQVRKVNQKIESGDYSGAITNAYTLVEHLLKLLLAETATAFKENEGDIRALYKTLQQSLNLDPAKIEEPLKPIVGGLQTLIGGLYEMANKRSDRHARRFNPARHHAKLTVNAALAFCDFLVESRDYQKARASSATSKDAST</sequence>
<dbReference type="InterPro" id="IPR026001">
    <property type="entry name" value="Abi-like_C"/>
</dbReference>
<dbReference type="Pfam" id="PF14355">
    <property type="entry name" value="Abi_C"/>
    <property type="match status" value="1"/>
</dbReference>